<reference evidence="10" key="1">
    <citation type="journal article" date="2019" name="Int. J. Syst. Evol. Microbiol.">
        <title>The Global Catalogue of Microorganisms (GCM) 10K type strain sequencing project: providing services to taxonomists for standard genome sequencing and annotation.</title>
        <authorList>
            <consortium name="The Broad Institute Genomics Platform"/>
            <consortium name="The Broad Institute Genome Sequencing Center for Infectious Disease"/>
            <person name="Wu L."/>
            <person name="Ma J."/>
        </authorList>
    </citation>
    <scope>NUCLEOTIDE SEQUENCE [LARGE SCALE GENOMIC DNA]</scope>
    <source>
        <strain evidence="10">JCM 30234</strain>
    </source>
</reference>
<evidence type="ECO:0000313" key="10">
    <source>
        <dbReference type="Proteomes" id="UP001596620"/>
    </source>
</evidence>
<dbReference type="EC" id="2.5.1.19" evidence="7"/>
<comment type="caution">
    <text evidence="9">The sequence shown here is derived from an EMBL/GenBank/DDBJ whole genome shotgun (WGS) entry which is preliminary data.</text>
</comment>
<dbReference type="InterPro" id="IPR036968">
    <property type="entry name" value="Enolpyruvate_Tfrase_sf"/>
</dbReference>
<dbReference type="SUPFAM" id="SSF55205">
    <property type="entry name" value="EPT/RTPC-like"/>
    <property type="match status" value="1"/>
</dbReference>
<keyword evidence="5 7" id="KW-0057">Aromatic amino acid biosynthesis</keyword>
<sequence length="431" mass="45720">MKHAVLNPASGPLIGEIQVPGDKSITHRAIILGSLATGTTVITNFLAGEDCMRTADAFRQLGVQIEQNDTSLKIHSNGPDAFKEPVAPLNLGNSGTTARLMLGVLAGLPLFTTVYGDTSLTSRPMDRVVRPLKKMGARIDGCASGSLLPMAIRGGGLKGMQYTLPVQSAQVKSAVLLGGLLADGLTEVIEKTPTRNHTEKMLRAFGTDISETDGRIRLTNQTALKGTDVHVPGDISSAAFFMAAAAIVPGSQLTLVNVGLNETRTGVIDVLKQMGASITVSNQQVMAGESFGDVTVTQQNLQGIIIEGDIIPKLIDELPIIALAATQAEGQTVIRDAGELRLKETDRIEAITDGLIRLGARVTQTEDGMIIRGTSRLTGGKASAYNDHRIAMMLAVASLRASHDVVIDDTSSIDISYPGFFRDLRKLTSNW</sequence>
<feature type="binding site" evidence="7">
    <location>
        <position position="95"/>
    </location>
    <ligand>
        <name>phosphoenolpyruvate</name>
        <dbReference type="ChEBI" id="CHEBI:58702"/>
    </ligand>
</feature>
<evidence type="ECO:0000256" key="6">
    <source>
        <dbReference type="ARBA" id="ARBA00044633"/>
    </source>
</evidence>
<dbReference type="GO" id="GO:0003866">
    <property type="term" value="F:3-phosphoshikimate 1-carboxyvinyltransferase activity"/>
    <property type="evidence" value="ECO:0007669"/>
    <property type="project" value="UniProtKB-EC"/>
</dbReference>
<feature type="binding site" evidence="7">
    <location>
        <position position="168"/>
    </location>
    <ligand>
        <name>3-phosphoshikimate</name>
        <dbReference type="ChEBI" id="CHEBI:145989"/>
    </ligand>
</feature>
<evidence type="ECO:0000256" key="3">
    <source>
        <dbReference type="ARBA" id="ARBA00022605"/>
    </source>
</evidence>
<feature type="binding site" evidence="7">
    <location>
        <position position="24"/>
    </location>
    <ligand>
        <name>3-phosphoshikimate</name>
        <dbReference type="ChEBI" id="CHEBI:145989"/>
    </ligand>
</feature>
<evidence type="ECO:0000256" key="2">
    <source>
        <dbReference type="ARBA" id="ARBA00009948"/>
    </source>
</evidence>
<feature type="binding site" evidence="7">
    <location>
        <position position="170"/>
    </location>
    <ligand>
        <name>3-phosphoshikimate</name>
        <dbReference type="ChEBI" id="CHEBI:145989"/>
    </ligand>
</feature>
<comment type="catalytic activity">
    <reaction evidence="6">
        <text>3-phosphoshikimate + phosphoenolpyruvate = 5-O-(1-carboxyvinyl)-3-phosphoshikimate + phosphate</text>
        <dbReference type="Rhea" id="RHEA:21256"/>
        <dbReference type="ChEBI" id="CHEBI:43474"/>
        <dbReference type="ChEBI" id="CHEBI:57701"/>
        <dbReference type="ChEBI" id="CHEBI:58702"/>
        <dbReference type="ChEBI" id="CHEBI:145989"/>
        <dbReference type="EC" id="2.5.1.19"/>
    </reaction>
    <physiologicalReaction direction="left-to-right" evidence="6">
        <dbReference type="Rhea" id="RHEA:21257"/>
    </physiologicalReaction>
</comment>
<dbReference type="PROSITE" id="PS00104">
    <property type="entry name" value="EPSP_SYNTHASE_1"/>
    <property type="match status" value="1"/>
</dbReference>
<keyword evidence="7" id="KW-0963">Cytoplasm</keyword>
<feature type="binding site" evidence="7">
    <location>
        <position position="23"/>
    </location>
    <ligand>
        <name>phosphoenolpyruvate</name>
        <dbReference type="ChEBI" id="CHEBI:58702"/>
    </ligand>
</feature>
<evidence type="ECO:0000259" key="8">
    <source>
        <dbReference type="Pfam" id="PF00275"/>
    </source>
</evidence>
<keyword evidence="10" id="KW-1185">Reference proteome</keyword>
<evidence type="ECO:0000256" key="7">
    <source>
        <dbReference type="HAMAP-Rule" id="MF_00210"/>
    </source>
</evidence>
<dbReference type="CDD" id="cd01556">
    <property type="entry name" value="EPSP_synthase"/>
    <property type="match status" value="1"/>
</dbReference>
<dbReference type="InterPro" id="IPR006264">
    <property type="entry name" value="EPSP_synthase"/>
</dbReference>
<feature type="binding site" evidence="7">
    <location>
        <position position="170"/>
    </location>
    <ligand>
        <name>phosphoenolpyruvate</name>
        <dbReference type="ChEBI" id="CHEBI:58702"/>
    </ligand>
</feature>
<dbReference type="PIRSF" id="PIRSF000505">
    <property type="entry name" value="EPSPS"/>
    <property type="match status" value="1"/>
</dbReference>
<comment type="pathway">
    <text evidence="1 7">Metabolic intermediate biosynthesis; chorismate biosynthesis; chorismate from D-erythrose 4-phosphate and phosphoenolpyruvate: step 6/7.</text>
</comment>
<feature type="active site" description="Proton acceptor" evidence="7">
    <location>
        <position position="316"/>
    </location>
</feature>
<feature type="binding site" evidence="7">
    <location>
        <position position="316"/>
    </location>
    <ligand>
        <name>3-phosphoshikimate</name>
        <dbReference type="ChEBI" id="CHEBI:145989"/>
    </ligand>
</feature>
<protein>
    <recommendedName>
        <fullName evidence="7">3-phosphoshikimate 1-carboxyvinyltransferase</fullName>
        <ecNumber evidence="7">2.5.1.19</ecNumber>
    </recommendedName>
    <alternativeName>
        <fullName evidence="7">5-enolpyruvylshikimate-3-phosphate synthase</fullName>
        <shortName evidence="7">EPSP synthase</shortName>
        <shortName evidence="7">EPSPS</shortName>
    </alternativeName>
</protein>
<proteinExistence type="inferred from homology"/>
<comment type="function">
    <text evidence="7">Catalyzes the transfer of the enolpyruvyl moiety of phosphoenolpyruvate (PEP) to the 5-hydroxyl of shikimate-3-phosphate (S3P) to produce enolpyruvyl shikimate-3-phosphate and inorganic phosphate.</text>
</comment>
<dbReference type="Gene3D" id="3.65.10.10">
    <property type="entry name" value="Enolpyruvate transferase domain"/>
    <property type="match status" value="2"/>
</dbReference>
<dbReference type="InterPro" id="IPR023193">
    <property type="entry name" value="EPSP_synthase_CS"/>
</dbReference>
<dbReference type="RefSeq" id="WP_382361376.1">
    <property type="nucleotide sequence ID" value="NZ_JBHTGR010000057.1"/>
</dbReference>
<dbReference type="PANTHER" id="PTHR21090:SF5">
    <property type="entry name" value="PENTAFUNCTIONAL AROM POLYPEPTIDE"/>
    <property type="match status" value="1"/>
</dbReference>
<dbReference type="PROSITE" id="PS00885">
    <property type="entry name" value="EPSP_SYNTHASE_2"/>
    <property type="match status" value="1"/>
</dbReference>
<dbReference type="EMBL" id="JBHTGR010000057">
    <property type="protein sequence ID" value="MFC7748221.1"/>
    <property type="molecule type" value="Genomic_DNA"/>
</dbReference>
<feature type="binding site" evidence="7">
    <location>
        <position position="123"/>
    </location>
    <ligand>
        <name>phosphoenolpyruvate</name>
        <dbReference type="ChEBI" id="CHEBI:58702"/>
    </ligand>
</feature>
<feature type="binding site" evidence="7">
    <location>
        <position position="389"/>
    </location>
    <ligand>
        <name>phosphoenolpyruvate</name>
        <dbReference type="ChEBI" id="CHEBI:58702"/>
    </ligand>
</feature>
<evidence type="ECO:0000256" key="4">
    <source>
        <dbReference type="ARBA" id="ARBA00022679"/>
    </source>
</evidence>
<feature type="domain" description="Enolpyruvate transferase" evidence="8">
    <location>
        <begin position="11"/>
        <end position="424"/>
    </location>
</feature>
<feature type="binding site" evidence="7">
    <location>
        <position position="347"/>
    </location>
    <ligand>
        <name>phosphoenolpyruvate</name>
        <dbReference type="ChEBI" id="CHEBI:58702"/>
    </ligand>
</feature>
<feature type="binding site" evidence="7">
    <location>
        <position position="23"/>
    </location>
    <ligand>
        <name>3-phosphoshikimate</name>
        <dbReference type="ChEBI" id="CHEBI:145989"/>
    </ligand>
</feature>
<keyword evidence="4 7" id="KW-0808">Transferase</keyword>
<feature type="binding site" evidence="7">
    <location>
        <position position="343"/>
    </location>
    <ligand>
        <name>3-phosphoshikimate</name>
        <dbReference type="ChEBI" id="CHEBI:145989"/>
    </ligand>
</feature>
<name>A0ABW2V078_9BACI</name>
<comment type="subunit">
    <text evidence="7">Monomer.</text>
</comment>
<organism evidence="9 10">
    <name type="scientific">Lentibacillus kimchii</name>
    <dbReference type="NCBI Taxonomy" id="1542911"/>
    <lineage>
        <taxon>Bacteria</taxon>
        <taxon>Bacillati</taxon>
        <taxon>Bacillota</taxon>
        <taxon>Bacilli</taxon>
        <taxon>Bacillales</taxon>
        <taxon>Bacillaceae</taxon>
        <taxon>Lentibacillus</taxon>
    </lineage>
</organism>
<dbReference type="Proteomes" id="UP001596620">
    <property type="component" value="Unassembled WGS sequence"/>
</dbReference>
<comment type="caution">
    <text evidence="7">Lacks conserved residue(s) required for the propagation of feature annotation.</text>
</comment>
<evidence type="ECO:0000256" key="1">
    <source>
        <dbReference type="ARBA" id="ARBA00004811"/>
    </source>
</evidence>
<dbReference type="Pfam" id="PF00275">
    <property type="entry name" value="EPSP_synthase"/>
    <property type="match status" value="1"/>
</dbReference>
<keyword evidence="3 7" id="KW-0028">Amino-acid biosynthesis</keyword>
<dbReference type="HAMAP" id="MF_00210">
    <property type="entry name" value="EPSP_synth"/>
    <property type="match status" value="1"/>
</dbReference>
<evidence type="ECO:0000313" key="9">
    <source>
        <dbReference type="EMBL" id="MFC7748221.1"/>
    </source>
</evidence>
<dbReference type="NCBIfam" id="TIGR01356">
    <property type="entry name" value="aroA"/>
    <property type="match status" value="1"/>
</dbReference>
<gene>
    <name evidence="7 9" type="primary">aroA</name>
    <name evidence="9" type="ORF">ACFQU8_13600</name>
</gene>
<comment type="similarity">
    <text evidence="2 7">Belongs to the EPSP synthase family.</text>
</comment>
<feature type="binding site" evidence="7">
    <location>
        <position position="28"/>
    </location>
    <ligand>
        <name>3-phosphoshikimate</name>
        <dbReference type="ChEBI" id="CHEBI:145989"/>
    </ligand>
</feature>
<evidence type="ECO:0000256" key="5">
    <source>
        <dbReference type="ARBA" id="ARBA00023141"/>
    </source>
</evidence>
<accession>A0ABW2V078</accession>
<dbReference type="InterPro" id="IPR001986">
    <property type="entry name" value="Enolpyruvate_Tfrase_dom"/>
</dbReference>
<dbReference type="PANTHER" id="PTHR21090">
    <property type="entry name" value="AROM/DEHYDROQUINATE SYNTHASE"/>
    <property type="match status" value="1"/>
</dbReference>
<dbReference type="InterPro" id="IPR013792">
    <property type="entry name" value="RNA3'P_cycl/enolpyr_Trfase_a/b"/>
</dbReference>
<comment type="subcellular location">
    <subcellularLocation>
        <location evidence="7">Cytoplasm</location>
    </subcellularLocation>
</comment>